<name>A0A511YAX5_9FLAO</name>
<dbReference type="Proteomes" id="UP000321150">
    <property type="component" value="Unassembled WGS sequence"/>
</dbReference>
<dbReference type="GO" id="GO:0016757">
    <property type="term" value="F:glycosyltransferase activity"/>
    <property type="evidence" value="ECO:0007669"/>
    <property type="project" value="InterPro"/>
</dbReference>
<dbReference type="CDD" id="cd03801">
    <property type="entry name" value="GT4_PimA-like"/>
    <property type="match status" value="1"/>
</dbReference>
<dbReference type="SUPFAM" id="SSF53756">
    <property type="entry name" value="UDP-Glycosyltransferase/glycogen phosphorylase"/>
    <property type="match status" value="1"/>
</dbReference>
<dbReference type="EMBL" id="BJYI01000007">
    <property type="protein sequence ID" value="GEN72336.1"/>
    <property type="molecule type" value="Genomic_DNA"/>
</dbReference>
<dbReference type="AlphaFoldDB" id="A0A511YAX5"/>
<feature type="domain" description="Glycosyl transferase family 1" evidence="1">
    <location>
        <begin position="185"/>
        <end position="332"/>
    </location>
</feature>
<evidence type="ECO:0000313" key="2">
    <source>
        <dbReference type="EMBL" id="GEN72336.1"/>
    </source>
</evidence>
<organism evidence="2 3">
    <name type="scientific">Chryseobacterium lathyri</name>
    <dbReference type="NCBI Taxonomy" id="395933"/>
    <lineage>
        <taxon>Bacteria</taxon>
        <taxon>Pseudomonadati</taxon>
        <taxon>Bacteroidota</taxon>
        <taxon>Flavobacteriia</taxon>
        <taxon>Flavobacteriales</taxon>
        <taxon>Weeksellaceae</taxon>
        <taxon>Chryseobacterium group</taxon>
        <taxon>Chryseobacterium</taxon>
    </lineage>
</organism>
<evidence type="ECO:0000259" key="1">
    <source>
        <dbReference type="Pfam" id="PF00534"/>
    </source>
</evidence>
<evidence type="ECO:0000313" key="3">
    <source>
        <dbReference type="Proteomes" id="UP000321150"/>
    </source>
</evidence>
<proteinExistence type="predicted"/>
<reference evidence="2 3" key="1">
    <citation type="submission" date="2019-07" db="EMBL/GenBank/DDBJ databases">
        <title>Whole genome shotgun sequence of Chryseobacterium lathyri NBRC 105250.</title>
        <authorList>
            <person name="Hosoyama A."/>
            <person name="Uohara A."/>
            <person name="Ohji S."/>
            <person name="Ichikawa N."/>
        </authorList>
    </citation>
    <scope>NUCLEOTIDE SEQUENCE [LARGE SCALE GENOMIC DNA]</scope>
    <source>
        <strain evidence="2 3">NBRC 105250</strain>
    </source>
</reference>
<dbReference type="Gene3D" id="3.40.50.2000">
    <property type="entry name" value="Glycogen Phosphorylase B"/>
    <property type="match status" value="2"/>
</dbReference>
<gene>
    <name evidence="2" type="ORF">CLA01_24080</name>
</gene>
<dbReference type="PANTHER" id="PTHR12526">
    <property type="entry name" value="GLYCOSYLTRANSFERASE"/>
    <property type="match status" value="1"/>
</dbReference>
<comment type="caution">
    <text evidence="2">The sequence shown here is derived from an EMBL/GenBank/DDBJ whole genome shotgun (WGS) entry which is preliminary data.</text>
</comment>
<accession>A0A511YAX5</accession>
<sequence>MKINKILIIPNAEITKVKNDFAVEKNTGEFAAELQRLGSEVTIYGQIIDEPNNIHVYKLNENNLNVKGLYRKSNKILNYILLYLRVIPEIVKSDFVYIFYPTAFKYTAFICSILQKKYGLYVRGMDDMQGKIPSLIYKQAAVGFCVADFFTDNINTIAGKQIAYTIRPMITLTEMDIIVDRQYEKRNSYKILYLGRMTNDKGILELLHAVAELKESKYRFELSLVGDGEYFDELKKLADHLNLHDIVSFKGATFDPQEIRWHFLNSDIYILPSYHEGFPRTLYEAMIYGTPIITTFVGGISSLMRDGVNCIKIEPRSIKDIVLSLTFAFENYDQFSLLACKATEMVSNLLETRKYSHAMDVHQYLNNLQKE</sequence>
<dbReference type="InterPro" id="IPR001296">
    <property type="entry name" value="Glyco_trans_1"/>
</dbReference>
<dbReference type="Pfam" id="PF00534">
    <property type="entry name" value="Glycos_transf_1"/>
    <property type="match status" value="1"/>
</dbReference>
<protein>
    <recommendedName>
        <fullName evidence="1">Glycosyl transferase family 1 domain-containing protein</fullName>
    </recommendedName>
</protein>
<dbReference type="OrthoDB" id="9790710at2"/>
<dbReference type="RefSeq" id="WP_111956578.1">
    <property type="nucleotide sequence ID" value="NZ_BJYI01000007.1"/>
</dbReference>